<dbReference type="EC" id="1.1.1.133" evidence="2"/>
<proteinExistence type="inferred from homology"/>
<sequence>MKLLVVGGRGMAGHLLVRYFRAERSCEVVYTTRDAADREGRLLDVRDGEAVAALVAEVRPTVIINAVGVLNEDAERNPLMAYQVNGLLPHWLRHLADRWEARLVHISSDCVFDGRRGGYKESDKPDGMSVYARTKALGEVKDSRHLTIRTSIIGPEIRANGIGLLQWFLRQEGEVNGYSRVMWNGVTTLELAKAVAYAIARPDVGGLIHLTAAETVSKLKLLTLFRDCFARPYVTVVPHAEIAIDRTLLCLREDWRYETPGYAVMLQELAKWMQDN</sequence>
<gene>
    <name evidence="4" type="ORF">PAECIP111893_02471</name>
</gene>
<comment type="caution">
    <text evidence="4">The sequence shown here is derived from an EMBL/GenBank/DDBJ whole genome shotgun (WGS) entry which is preliminary data.</text>
</comment>
<dbReference type="RefSeq" id="WP_236342659.1">
    <property type="nucleotide sequence ID" value="NZ_CAKMMF010000012.1"/>
</dbReference>
<comment type="similarity">
    <text evidence="1 2">Belongs to the dTDP-4-dehydrorhamnose reductase family.</text>
</comment>
<evidence type="ECO:0000256" key="2">
    <source>
        <dbReference type="RuleBase" id="RU364082"/>
    </source>
</evidence>
<accession>A0ABM9CA34</accession>
<evidence type="ECO:0000256" key="1">
    <source>
        <dbReference type="ARBA" id="ARBA00010944"/>
    </source>
</evidence>
<reference evidence="4" key="1">
    <citation type="submission" date="2022-01" db="EMBL/GenBank/DDBJ databases">
        <authorList>
            <person name="Criscuolo A."/>
        </authorList>
    </citation>
    <scope>NUCLEOTIDE SEQUENCE</scope>
    <source>
        <strain evidence="4">CIP111893</strain>
    </source>
</reference>
<dbReference type="InterPro" id="IPR036291">
    <property type="entry name" value="NAD(P)-bd_dom_sf"/>
</dbReference>
<dbReference type="SUPFAM" id="SSF51735">
    <property type="entry name" value="NAD(P)-binding Rossmann-fold domains"/>
    <property type="match status" value="1"/>
</dbReference>
<evidence type="ECO:0000313" key="5">
    <source>
        <dbReference type="Proteomes" id="UP000838686"/>
    </source>
</evidence>
<evidence type="ECO:0000259" key="3">
    <source>
        <dbReference type="Pfam" id="PF04321"/>
    </source>
</evidence>
<dbReference type="Proteomes" id="UP000838686">
    <property type="component" value="Unassembled WGS sequence"/>
</dbReference>
<keyword evidence="2" id="KW-0521">NADP</keyword>
<protein>
    <recommendedName>
        <fullName evidence="2">dTDP-4-dehydrorhamnose reductase</fullName>
        <ecNumber evidence="2">1.1.1.133</ecNumber>
    </recommendedName>
</protein>
<comment type="function">
    <text evidence="2">Catalyzes the reduction of dTDP-6-deoxy-L-lyxo-4-hexulose to yield dTDP-L-rhamnose.</text>
</comment>
<keyword evidence="5" id="KW-1185">Reference proteome</keyword>
<dbReference type="Pfam" id="PF04321">
    <property type="entry name" value="RmlD_sub_bind"/>
    <property type="match status" value="1"/>
</dbReference>
<organism evidence="4 5">
    <name type="scientific">Paenibacillus plantiphilus</name>
    <dbReference type="NCBI Taxonomy" id="2905650"/>
    <lineage>
        <taxon>Bacteria</taxon>
        <taxon>Bacillati</taxon>
        <taxon>Bacillota</taxon>
        <taxon>Bacilli</taxon>
        <taxon>Bacillales</taxon>
        <taxon>Paenibacillaceae</taxon>
        <taxon>Paenibacillus</taxon>
    </lineage>
</organism>
<comment type="pathway">
    <text evidence="2">Carbohydrate biosynthesis; dTDP-L-rhamnose biosynthesis.</text>
</comment>
<dbReference type="EMBL" id="CAKMMF010000012">
    <property type="protein sequence ID" value="CAH1206219.1"/>
    <property type="molecule type" value="Genomic_DNA"/>
</dbReference>
<dbReference type="CDD" id="cd05254">
    <property type="entry name" value="dTDP_HR_like_SDR_e"/>
    <property type="match status" value="1"/>
</dbReference>
<name>A0ABM9CA34_9BACL</name>
<dbReference type="PANTHER" id="PTHR10491">
    <property type="entry name" value="DTDP-4-DEHYDRORHAMNOSE REDUCTASE"/>
    <property type="match status" value="1"/>
</dbReference>
<dbReference type="Gene3D" id="3.40.50.720">
    <property type="entry name" value="NAD(P)-binding Rossmann-like Domain"/>
    <property type="match status" value="1"/>
</dbReference>
<dbReference type="PANTHER" id="PTHR10491:SF4">
    <property type="entry name" value="METHIONINE ADENOSYLTRANSFERASE 2 SUBUNIT BETA"/>
    <property type="match status" value="1"/>
</dbReference>
<feature type="domain" description="RmlD-like substrate binding" evidence="3">
    <location>
        <begin position="1"/>
        <end position="222"/>
    </location>
</feature>
<keyword evidence="2" id="KW-0560">Oxidoreductase</keyword>
<dbReference type="InterPro" id="IPR029903">
    <property type="entry name" value="RmlD-like-bd"/>
</dbReference>
<evidence type="ECO:0000313" key="4">
    <source>
        <dbReference type="EMBL" id="CAH1206219.1"/>
    </source>
</evidence>
<dbReference type="InterPro" id="IPR005913">
    <property type="entry name" value="dTDP_dehydrorham_reduct"/>
</dbReference>